<evidence type="ECO:0000256" key="11">
    <source>
        <dbReference type="SAM" id="MobiDB-lite"/>
    </source>
</evidence>
<dbReference type="OrthoDB" id="747253at2759"/>
<name>A0A816HC63_9BILA</name>
<gene>
    <name evidence="10" type="primary">LSM4</name>
    <name evidence="16" type="ORF">BYL167_LOCUS1928</name>
    <name evidence="13" type="ORF">CJN711_LOCUS9203</name>
    <name evidence="17" type="ORF">GIL414_LOCUS2261</name>
    <name evidence="14" type="ORF">KQP761_LOCUS38485</name>
    <name evidence="15" type="ORF">MBJ925_LOCUS8237</name>
</gene>
<evidence type="ECO:0000256" key="8">
    <source>
        <dbReference type="ARBA" id="ARBA00023274"/>
    </source>
</evidence>
<evidence type="ECO:0000313" key="15">
    <source>
        <dbReference type="EMBL" id="CAF2001118.1"/>
    </source>
</evidence>
<dbReference type="CDD" id="cd01723">
    <property type="entry name" value="LSm4"/>
    <property type="match status" value="1"/>
</dbReference>
<dbReference type="InterPro" id="IPR047575">
    <property type="entry name" value="Sm"/>
</dbReference>
<evidence type="ECO:0000256" key="7">
    <source>
        <dbReference type="ARBA" id="ARBA00023242"/>
    </source>
</evidence>
<reference evidence="14" key="1">
    <citation type="submission" date="2021-02" db="EMBL/GenBank/DDBJ databases">
        <authorList>
            <person name="Nowell W R."/>
        </authorList>
    </citation>
    <scope>NUCLEOTIDE SEQUENCE</scope>
</reference>
<dbReference type="InterPro" id="IPR010920">
    <property type="entry name" value="LSM_dom_sf"/>
</dbReference>
<dbReference type="Proteomes" id="UP000663834">
    <property type="component" value="Unassembled WGS sequence"/>
</dbReference>
<evidence type="ECO:0000256" key="5">
    <source>
        <dbReference type="ARBA" id="ARBA00022884"/>
    </source>
</evidence>
<dbReference type="GO" id="GO:0000956">
    <property type="term" value="P:nuclear-transcribed mRNA catabolic process"/>
    <property type="evidence" value="ECO:0007669"/>
    <property type="project" value="UniProtKB-UniRule"/>
</dbReference>
<proteinExistence type="inferred from homology"/>
<evidence type="ECO:0000256" key="2">
    <source>
        <dbReference type="ARBA" id="ARBA00006850"/>
    </source>
</evidence>
<keyword evidence="5 10" id="KW-0694">RNA-binding</keyword>
<keyword evidence="3 10" id="KW-0507">mRNA processing</keyword>
<dbReference type="PROSITE" id="PS52002">
    <property type="entry name" value="SM"/>
    <property type="match status" value="1"/>
</dbReference>
<sequence>MLPLTLLRTAVYHPMLVELKNGETYNGNLISCDNFMNIHLRDVICTSRDGDRFWKIPECYIRGNTIKYLRLPEDILGLVKEDTNEKPSRSGPHSRRPFRGRGDGGRGGHGGRSGDQRKGGGGGGSGGGGGGGGGRGGHQGSRGGGRGGQQGGQFRQGR</sequence>
<organism evidence="14 18">
    <name type="scientific">Rotaria magnacalcarata</name>
    <dbReference type="NCBI Taxonomy" id="392030"/>
    <lineage>
        <taxon>Eukaryota</taxon>
        <taxon>Metazoa</taxon>
        <taxon>Spiralia</taxon>
        <taxon>Gnathifera</taxon>
        <taxon>Rotifera</taxon>
        <taxon>Eurotatoria</taxon>
        <taxon>Bdelloidea</taxon>
        <taxon>Philodinida</taxon>
        <taxon>Philodinidae</taxon>
        <taxon>Rotaria</taxon>
    </lineage>
</organism>
<feature type="region of interest" description="Disordered" evidence="11">
    <location>
        <begin position="80"/>
        <end position="158"/>
    </location>
</feature>
<dbReference type="GO" id="GO:0120115">
    <property type="term" value="C:Lsm2-8 complex"/>
    <property type="evidence" value="ECO:0007669"/>
    <property type="project" value="UniProtKB-ARBA"/>
</dbReference>
<evidence type="ECO:0000313" key="17">
    <source>
        <dbReference type="EMBL" id="CAF3821730.1"/>
    </source>
</evidence>
<dbReference type="EMBL" id="CAJOBJ010000425">
    <property type="protein sequence ID" value="CAF3821730.1"/>
    <property type="molecule type" value="Genomic_DNA"/>
</dbReference>
<accession>A0A816HC63</accession>
<evidence type="ECO:0000256" key="6">
    <source>
        <dbReference type="ARBA" id="ARBA00023187"/>
    </source>
</evidence>
<dbReference type="EMBL" id="CAJNOV010003521">
    <property type="protein sequence ID" value="CAF1144278.1"/>
    <property type="molecule type" value="Genomic_DNA"/>
</dbReference>
<evidence type="ECO:0000313" key="18">
    <source>
        <dbReference type="Proteomes" id="UP000663834"/>
    </source>
</evidence>
<evidence type="ECO:0000313" key="16">
    <source>
        <dbReference type="EMBL" id="CAF3780836.1"/>
    </source>
</evidence>
<dbReference type="AlphaFoldDB" id="A0A816HC63"/>
<dbReference type="GO" id="GO:0000398">
    <property type="term" value="P:mRNA splicing, via spliceosome"/>
    <property type="evidence" value="ECO:0007669"/>
    <property type="project" value="InterPro"/>
</dbReference>
<protein>
    <recommendedName>
        <fullName evidence="9 10">U6 snRNA-associated Sm-like protein LSm4</fullName>
    </recommendedName>
</protein>
<evidence type="ECO:0000256" key="10">
    <source>
        <dbReference type="RuleBase" id="RU365049"/>
    </source>
</evidence>
<dbReference type="GO" id="GO:0005681">
    <property type="term" value="C:spliceosomal complex"/>
    <property type="evidence" value="ECO:0007669"/>
    <property type="project" value="UniProtKB-UniRule"/>
</dbReference>
<dbReference type="GO" id="GO:0003723">
    <property type="term" value="F:RNA binding"/>
    <property type="evidence" value="ECO:0007669"/>
    <property type="project" value="UniProtKB-KW"/>
</dbReference>
<evidence type="ECO:0000256" key="3">
    <source>
        <dbReference type="ARBA" id="ARBA00022664"/>
    </source>
</evidence>
<evidence type="ECO:0000259" key="12">
    <source>
        <dbReference type="PROSITE" id="PS52002"/>
    </source>
</evidence>
<dbReference type="Proteomes" id="UP000663824">
    <property type="component" value="Unassembled WGS sequence"/>
</dbReference>
<dbReference type="InterPro" id="IPR001163">
    <property type="entry name" value="Sm_dom_euk/arc"/>
</dbReference>
<keyword evidence="4 10" id="KW-0747">Spliceosome</keyword>
<evidence type="ECO:0000313" key="14">
    <source>
        <dbReference type="EMBL" id="CAF1685782.1"/>
    </source>
</evidence>
<dbReference type="Gene3D" id="2.30.30.100">
    <property type="match status" value="1"/>
</dbReference>
<comment type="function">
    <text evidence="10">Binds specifically to the 3'-terminal U-tract of U6 snRNA.</text>
</comment>
<feature type="compositionally biased region" description="Gly residues" evidence="11">
    <location>
        <begin position="119"/>
        <end position="151"/>
    </location>
</feature>
<dbReference type="InterPro" id="IPR034101">
    <property type="entry name" value="Lsm4"/>
</dbReference>
<comment type="similarity">
    <text evidence="2 10">Belongs to the snRNP Sm proteins family.</text>
</comment>
<dbReference type="Proteomes" id="UP000663855">
    <property type="component" value="Unassembled WGS sequence"/>
</dbReference>
<dbReference type="Proteomes" id="UP000681720">
    <property type="component" value="Unassembled WGS sequence"/>
</dbReference>
<keyword evidence="7 10" id="KW-0539">Nucleus</keyword>
<dbReference type="Proteomes" id="UP000681967">
    <property type="component" value="Unassembled WGS sequence"/>
</dbReference>
<evidence type="ECO:0000256" key="1">
    <source>
        <dbReference type="ARBA" id="ARBA00004123"/>
    </source>
</evidence>
<keyword evidence="8 10" id="KW-0687">Ribonucleoprotein</keyword>
<comment type="subunit">
    <text evidence="10">LSm subunits form a heteromer with a doughnut shape.</text>
</comment>
<dbReference type="EMBL" id="CAJNRE010002997">
    <property type="protein sequence ID" value="CAF2001118.1"/>
    <property type="molecule type" value="Genomic_DNA"/>
</dbReference>
<evidence type="ECO:0000313" key="13">
    <source>
        <dbReference type="EMBL" id="CAF1144278.1"/>
    </source>
</evidence>
<comment type="caution">
    <text evidence="14">The sequence shown here is derived from an EMBL/GenBank/DDBJ whole genome shotgun (WGS) entry which is preliminary data.</text>
</comment>
<evidence type="ECO:0000256" key="4">
    <source>
        <dbReference type="ARBA" id="ARBA00022728"/>
    </source>
</evidence>
<dbReference type="SMART" id="SM00651">
    <property type="entry name" value="Sm"/>
    <property type="match status" value="1"/>
</dbReference>
<dbReference type="InterPro" id="IPR027141">
    <property type="entry name" value="LSm4/Sm_D1/D3"/>
</dbReference>
<comment type="subcellular location">
    <subcellularLocation>
        <location evidence="1 10">Nucleus</location>
    </subcellularLocation>
</comment>
<dbReference type="FunFam" id="2.30.30.100:FF:000005">
    <property type="entry name" value="U6 snRNA-associated Sm-like protein LSm4"/>
    <property type="match status" value="1"/>
</dbReference>
<feature type="compositionally biased region" description="Basic and acidic residues" evidence="11">
    <location>
        <begin position="100"/>
        <end position="118"/>
    </location>
</feature>
<dbReference type="EMBL" id="CAJNOW010021887">
    <property type="protein sequence ID" value="CAF1685782.1"/>
    <property type="molecule type" value="Genomic_DNA"/>
</dbReference>
<dbReference type="EMBL" id="CAJOBH010000314">
    <property type="protein sequence ID" value="CAF3780836.1"/>
    <property type="molecule type" value="Genomic_DNA"/>
</dbReference>
<dbReference type="SUPFAM" id="SSF50182">
    <property type="entry name" value="Sm-like ribonucleoproteins"/>
    <property type="match status" value="1"/>
</dbReference>
<dbReference type="Pfam" id="PF01423">
    <property type="entry name" value="LSM"/>
    <property type="match status" value="1"/>
</dbReference>
<evidence type="ECO:0000256" key="9">
    <source>
        <dbReference type="ARBA" id="ARBA00067757"/>
    </source>
</evidence>
<feature type="domain" description="Sm" evidence="12">
    <location>
        <begin position="2"/>
        <end position="75"/>
    </location>
</feature>
<keyword evidence="6 10" id="KW-0508">mRNA splicing</keyword>
<dbReference type="PANTHER" id="PTHR23338">
    <property type="entry name" value="SMALL NUCLEAR RIBONUCLEOPROTEIN SM"/>
    <property type="match status" value="1"/>
</dbReference>